<dbReference type="PROSITE" id="PS00041">
    <property type="entry name" value="HTH_ARAC_FAMILY_1"/>
    <property type="match status" value="1"/>
</dbReference>
<dbReference type="RefSeq" id="WP_320318240.1">
    <property type="nucleotide sequence ID" value="NZ_JAVIIX010000017.1"/>
</dbReference>
<dbReference type="InterPro" id="IPR018062">
    <property type="entry name" value="HTH_AraC-typ_CS"/>
</dbReference>
<evidence type="ECO:0000313" key="6">
    <source>
        <dbReference type="EMBL" id="MDX8475211.1"/>
    </source>
</evidence>
<proteinExistence type="predicted"/>
<dbReference type="Proteomes" id="UP001271780">
    <property type="component" value="Unassembled WGS sequence"/>
</dbReference>
<dbReference type="InterPro" id="IPR020449">
    <property type="entry name" value="Tscrpt_reg_AraC-type_HTH"/>
</dbReference>
<evidence type="ECO:0000256" key="2">
    <source>
        <dbReference type="ARBA" id="ARBA00023125"/>
    </source>
</evidence>
<gene>
    <name evidence="6" type="ORF">RFM27_24250</name>
</gene>
<keyword evidence="2" id="KW-0238">DNA-binding</keyword>
<name>A0ABU4XKE9_9HYPH</name>
<evidence type="ECO:0000256" key="4">
    <source>
        <dbReference type="SAM" id="MobiDB-lite"/>
    </source>
</evidence>
<comment type="caution">
    <text evidence="6">The sequence shown here is derived from an EMBL/GenBank/DDBJ whole genome shotgun (WGS) entry which is preliminary data.</text>
</comment>
<dbReference type="PROSITE" id="PS01124">
    <property type="entry name" value="HTH_ARAC_FAMILY_2"/>
    <property type="match status" value="1"/>
</dbReference>
<dbReference type="Pfam" id="PF12833">
    <property type="entry name" value="HTH_18"/>
    <property type="match status" value="1"/>
</dbReference>
<dbReference type="EMBL" id="JAVIIZ010000018">
    <property type="protein sequence ID" value="MDX8475211.1"/>
    <property type="molecule type" value="Genomic_DNA"/>
</dbReference>
<dbReference type="InterPro" id="IPR032783">
    <property type="entry name" value="AraC_lig"/>
</dbReference>
<feature type="domain" description="HTH araC/xylS-type" evidence="5">
    <location>
        <begin position="222"/>
        <end position="320"/>
    </location>
</feature>
<keyword evidence="7" id="KW-1185">Reference proteome</keyword>
<feature type="region of interest" description="Disordered" evidence="4">
    <location>
        <begin position="320"/>
        <end position="345"/>
    </location>
</feature>
<organism evidence="6 7">
    <name type="scientific">Mesorhizobium dulcispinae</name>
    <dbReference type="NCBI Taxonomy" id="3072316"/>
    <lineage>
        <taxon>Bacteria</taxon>
        <taxon>Pseudomonadati</taxon>
        <taxon>Pseudomonadota</taxon>
        <taxon>Alphaproteobacteria</taxon>
        <taxon>Hyphomicrobiales</taxon>
        <taxon>Phyllobacteriaceae</taxon>
        <taxon>Mesorhizobium</taxon>
    </lineage>
</organism>
<evidence type="ECO:0000313" key="7">
    <source>
        <dbReference type="Proteomes" id="UP001271780"/>
    </source>
</evidence>
<reference evidence="6 7" key="1">
    <citation type="submission" date="2023-08" db="EMBL/GenBank/DDBJ databases">
        <title>Implementing the SeqCode for naming new Mesorhizobium species isolated from Vachellia karroo root nodules.</title>
        <authorList>
            <person name="Van Lill M."/>
        </authorList>
    </citation>
    <scope>NUCLEOTIDE SEQUENCE [LARGE SCALE GENOMIC DNA]</scope>
    <source>
        <strain evidence="6 7">VK23A</strain>
    </source>
</reference>
<protein>
    <submittedName>
        <fullName evidence="6">AraC family transcriptional regulator</fullName>
    </submittedName>
</protein>
<dbReference type="SUPFAM" id="SSF46689">
    <property type="entry name" value="Homeodomain-like"/>
    <property type="match status" value="2"/>
</dbReference>
<dbReference type="InterPro" id="IPR050204">
    <property type="entry name" value="AraC_XylS_family_regulators"/>
</dbReference>
<evidence type="ECO:0000256" key="1">
    <source>
        <dbReference type="ARBA" id="ARBA00023015"/>
    </source>
</evidence>
<dbReference type="Gene3D" id="1.10.10.60">
    <property type="entry name" value="Homeodomain-like"/>
    <property type="match status" value="2"/>
</dbReference>
<dbReference type="PANTHER" id="PTHR46796">
    <property type="entry name" value="HTH-TYPE TRANSCRIPTIONAL ACTIVATOR RHAS-RELATED"/>
    <property type="match status" value="1"/>
</dbReference>
<dbReference type="InterPro" id="IPR018060">
    <property type="entry name" value="HTH_AraC"/>
</dbReference>
<dbReference type="InterPro" id="IPR009057">
    <property type="entry name" value="Homeodomain-like_sf"/>
</dbReference>
<dbReference type="SMART" id="SM00342">
    <property type="entry name" value="HTH_ARAC"/>
    <property type="match status" value="1"/>
</dbReference>
<keyword evidence="1" id="KW-0805">Transcription regulation</keyword>
<keyword evidence="3" id="KW-0804">Transcription</keyword>
<dbReference type="Pfam" id="PF12852">
    <property type="entry name" value="Cupin_6"/>
    <property type="match status" value="1"/>
</dbReference>
<dbReference type="PRINTS" id="PR00032">
    <property type="entry name" value="HTHARAC"/>
</dbReference>
<evidence type="ECO:0000259" key="5">
    <source>
        <dbReference type="PROSITE" id="PS01124"/>
    </source>
</evidence>
<evidence type="ECO:0000256" key="3">
    <source>
        <dbReference type="ARBA" id="ARBA00023163"/>
    </source>
</evidence>
<accession>A0ABU4XKE9</accession>
<dbReference type="PANTHER" id="PTHR46796:SF7">
    <property type="entry name" value="ARAC FAMILY TRANSCRIPTIONAL REGULATOR"/>
    <property type="match status" value="1"/>
</dbReference>
<sequence>MAGDALSDLLKTVRLTGATFFDIEAQDPWAVCSPSPASILPRILPGADHLISYHVLTAGHCFARIIGKEAFPVEAGEVVVFTNSDPHIMSSTPDLRADPPTADVLEIAAASQTPFPINYVKDGSLSARLVCGYLACDALPFNPLLEALPPVIKAGDVKGDGGWLGQFIKLAVSEVAEKRAGSETVLTKLSELMFVDVLRRYVESLPPQQTGWLAGLRDPHLSKALALIHDRPAHSWTVEALAKEAALSRTVLAERFTKLVGMPPMHYLAKWRMQIASELLSAGNSNVANIAAEIGYESEAAFSRAFKKMIGVPPSAWRLGVRPAPGSGGDEASDTESEPAATAAD</sequence>